<comment type="caution">
    <text evidence="2">The sequence shown here is derived from an EMBL/GenBank/DDBJ whole genome shotgun (WGS) entry which is preliminary data.</text>
</comment>
<evidence type="ECO:0000256" key="1">
    <source>
        <dbReference type="SAM" id="MobiDB-lite"/>
    </source>
</evidence>
<protein>
    <submittedName>
        <fullName evidence="2">Jg23669 protein</fullName>
    </submittedName>
</protein>
<organism evidence="2 3">
    <name type="scientific">Pararge aegeria aegeria</name>
    <dbReference type="NCBI Taxonomy" id="348720"/>
    <lineage>
        <taxon>Eukaryota</taxon>
        <taxon>Metazoa</taxon>
        <taxon>Ecdysozoa</taxon>
        <taxon>Arthropoda</taxon>
        <taxon>Hexapoda</taxon>
        <taxon>Insecta</taxon>
        <taxon>Pterygota</taxon>
        <taxon>Neoptera</taxon>
        <taxon>Endopterygota</taxon>
        <taxon>Lepidoptera</taxon>
        <taxon>Glossata</taxon>
        <taxon>Ditrysia</taxon>
        <taxon>Papilionoidea</taxon>
        <taxon>Nymphalidae</taxon>
        <taxon>Satyrinae</taxon>
        <taxon>Satyrini</taxon>
        <taxon>Parargina</taxon>
        <taxon>Pararge</taxon>
    </lineage>
</organism>
<gene>
    <name evidence="2" type="primary">jg23669</name>
    <name evidence="2" type="ORF">PAEG_LOCUS5219</name>
</gene>
<dbReference type="AlphaFoldDB" id="A0A8S4QSZ1"/>
<keyword evidence="3" id="KW-1185">Reference proteome</keyword>
<feature type="region of interest" description="Disordered" evidence="1">
    <location>
        <begin position="97"/>
        <end position="120"/>
    </location>
</feature>
<feature type="region of interest" description="Disordered" evidence="1">
    <location>
        <begin position="129"/>
        <end position="148"/>
    </location>
</feature>
<evidence type="ECO:0000313" key="2">
    <source>
        <dbReference type="EMBL" id="CAH2217304.1"/>
    </source>
</evidence>
<name>A0A8S4QSZ1_9NEOP</name>
<proteinExistence type="predicted"/>
<reference evidence="2" key="1">
    <citation type="submission" date="2022-03" db="EMBL/GenBank/DDBJ databases">
        <authorList>
            <person name="Lindestad O."/>
        </authorList>
    </citation>
    <scope>NUCLEOTIDE SEQUENCE</scope>
</reference>
<accession>A0A8S4QSZ1</accession>
<dbReference type="Proteomes" id="UP000838756">
    <property type="component" value="Unassembled WGS sequence"/>
</dbReference>
<feature type="compositionally biased region" description="Polar residues" evidence="1">
    <location>
        <begin position="103"/>
        <end position="112"/>
    </location>
</feature>
<sequence>MDDLKLLAPNATRLQELLNITNEFSDSGQVCFSACGEVTYTHFLRLNHTSTQALACLSLGESQSIGVQELDLKQSVCEVFFQRLTKIGKSFSSGANKARAYNRSPSSRTPLASSDGVRPNLTPWIEKSTQKFPHCRQSNPEPPTLKHSAHRCARVLNRLADRCGSDVQQLSYREDVLSR</sequence>
<evidence type="ECO:0000313" key="3">
    <source>
        <dbReference type="Proteomes" id="UP000838756"/>
    </source>
</evidence>
<dbReference type="EMBL" id="CAKXAJ010017971">
    <property type="protein sequence ID" value="CAH2217304.1"/>
    <property type="molecule type" value="Genomic_DNA"/>
</dbReference>